<accession>A0A0G0LJK3</accession>
<keyword evidence="1" id="KW-0175">Coiled coil</keyword>
<dbReference type="EMBL" id="LBVT01000021">
    <property type="protein sequence ID" value="KKQ91212.1"/>
    <property type="molecule type" value="Genomic_DNA"/>
</dbReference>
<dbReference type="PANTHER" id="PTHR43977">
    <property type="entry name" value="STRUCTURAL MAINTENANCE OF CHROMOSOMES PROTEIN 3"/>
    <property type="match status" value="1"/>
</dbReference>
<proteinExistence type="predicted"/>
<feature type="coiled-coil region" evidence="1">
    <location>
        <begin position="392"/>
        <end position="429"/>
    </location>
</feature>
<dbReference type="Proteomes" id="UP000034706">
    <property type="component" value="Unassembled WGS sequence"/>
</dbReference>
<dbReference type="Gene3D" id="3.40.50.300">
    <property type="entry name" value="P-loop containing nucleotide triphosphate hydrolases"/>
    <property type="match status" value="2"/>
</dbReference>
<dbReference type="Pfam" id="PF02463">
    <property type="entry name" value="SMC_N"/>
    <property type="match status" value="1"/>
</dbReference>
<comment type="caution">
    <text evidence="3">The sequence shown here is derived from an EMBL/GenBank/DDBJ whole genome shotgun (WGS) entry which is preliminary data.</text>
</comment>
<dbReference type="SUPFAM" id="SSF52540">
    <property type="entry name" value="P-loop containing nucleoside triphosphate hydrolases"/>
    <property type="match status" value="1"/>
</dbReference>
<evidence type="ECO:0000256" key="1">
    <source>
        <dbReference type="SAM" id="Coils"/>
    </source>
</evidence>
<protein>
    <submittedName>
        <fullName evidence="3">Chromosome partition protein Smc</fullName>
    </submittedName>
</protein>
<dbReference type="PATRIC" id="fig|1618611.3.peg.254"/>
<dbReference type="InterPro" id="IPR027417">
    <property type="entry name" value="P-loop_NTPase"/>
</dbReference>
<evidence type="ECO:0000313" key="4">
    <source>
        <dbReference type="Proteomes" id="UP000034706"/>
    </source>
</evidence>
<gene>
    <name evidence="3" type="ORF">UT16_C0021G0003</name>
</gene>
<dbReference type="AlphaFoldDB" id="A0A0G0LJK3"/>
<evidence type="ECO:0000313" key="3">
    <source>
        <dbReference type="EMBL" id="KKQ91212.1"/>
    </source>
</evidence>
<feature type="domain" description="RecF/RecN/SMC N-terminal" evidence="2">
    <location>
        <begin position="3"/>
        <end position="712"/>
    </location>
</feature>
<dbReference type="InterPro" id="IPR003395">
    <property type="entry name" value="RecF/RecN/SMC_N"/>
</dbReference>
<organism evidence="3 4">
    <name type="scientific">Candidatus Azambacteria bacterium GW2011_GWA2_39_10</name>
    <dbReference type="NCBI Taxonomy" id="1618611"/>
    <lineage>
        <taxon>Bacteria</taxon>
        <taxon>Candidatus Azamiibacteriota</taxon>
    </lineage>
</organism>
<name>A0A0G0LJK3_9BACT</name>
<reference evidence="3 4" key="1">
    <citation type="journal article" date="2015" name="Nature">
        <title>rRNA introns, odd ribosomes, and small enigmatic genomes across a large radiation of phyla.</title>
        <authorList>
            <person name="Brown C.T."/>
            <person name="Hug L.A."/>
            <person name="Thomas B.C."/>
            <person name="Sharon I."/>
            <person name="Castelle C.J."/>
            <person name="Singh A."/>
            <person name="Wilkins M.J."/>
            <person name="Williams K.H."/>
            <person name="Banfield J.F."/>
        </authorList>
    </citation>
    <scope>NUCLEOTIDE SEQUENCE [LARGE SCALE GENOMIC DNA]</scope>
</reference>
<evidence type="ECO:0000259" key="2">
    <source>
        <dbReference type="Pfam" id="PF02463"/>
    </source>
</evidence>
<sequence length="724" mass="81959">MRLKKLEISGFKSFAHKTDLEFPTAVSAIVGPNGSGKSNVVDAVRWVLGEQSFKNLRSKSGVDLIWAGSTTKSAQGKASVNLHFDNKDGFFPIDFEEVIIGRKVYRDGANEYYLNGSLVRLKDIAELLARSKLGLRGHSIVNQGSADEILRSNPEERRSILEEALGLREFQIKKSEAEGKLTETGANLEKTQGLLSEIFPHLRSLKRQVEKFKKREFLVNDLNNFENEFFKAKFFEILSDKNKNKKAREILGSNIIAVRENLETKEKSFEVRTAEISQTGDKTKQMEADLGKLNTERQIIIREIGRLEGLAQHAKRNSDNNAKTLEAVLAIKIKYWAKRLNAVLGLNTIDDFKEAIKAVADEIQNIGNYLTKSETDKILASVSLADLERADKNPYERDMGELKIKLEQLENQEKQIQVAIAKIRSEENNWRTDYLVSQKELELARREYFSVENLIKEFDLEDEKIKLKEADIKSEMWGSGKNYEEFVATFAAVEPVVLETEFPTFPILTELQNKIIKLRREISDIGSIDEEVMREYEETNKRHEFLTVEVDDLNRATQSLKNLIGDLTVRINNDFKEGLMRINEEFHNYFRLMFGGGSAKLIVDDFGESGSGANITINIPQKRIKDLNLLSGGERSLVSIALLFAIVSASRPPFLVLDEIDAALDEVNAARFAKVLKDLAKDTQFILITHNRATMEASKVLYGVTMDSDGVSKMFSLKLENAPI</sequence>